<reference evidence="1" key="1">
    <citation type="submission" date="2018-05" db="EMBL/GenBank/DDBJ databases">
        <authorList>
            <person name="Lanie J.A."/>
            <person name="Ng W.-L."/>
            <person name="Kazmierczak K.M."/>
            <person name="Andrzejewski T.M."/>
            <person name="Davidsen T.M."/>
            <person name="Wayne K.J."/>
            <person name="Tettelin H."/>
            <person name="Glass J.I."/>
            <person name="Rusch D."/>
            <person name="Podicherti R."/>
            <person name="Tsui H.-C.T."/>
            <person name="Winkler M.E."/>
        </authorList>
    </citation>
    <scope>NUCLEOTIDE SEQUENCE</scope>
</reference>
<evidence type="ECO:0000313" key="1">
    <source>
        <dbReference type="EMBL" id="SVA92240.1"/>
    </source>
</evidence>
<feature type="non-terminal residue" evidence="1">
    <location>
        <position position="1"/>
    </location>
</feature>
<organism evidence="1">
    <name type="scientific">marine metagenome</name>
    <dbReference type="NCBI Taxonomy" id="408172"/>
    <lineage>
        <taxon>unclassified sequences</taxon>
        <taxon>metagenomes</taxon>
        <taxon>ecological metagenomes</taxon>
    </lineage>
</organism>
<dbReference type="AlphaFoldDB" id="A0A381ZSM6"/>
<gene>
    <name evidence="1" type="ORF">METZ01_LOCUS145094</name>
</gene>
<accession>A0A381ZSM6</accession>
<proteinExistence type="predicted"/>
<protein>
    <submittedName>
        <fullName evidence="1">Uncharacterized protein</fullName>
    </submittedName>
</protein>
<dbReference type="EMBL" id="UINC01022497">
    <property type="protein sequence ID" value="SVA92240.1"/>
    <property type="molecule type" value="Genomic_DNA"/>
</dbReference>
<sequence>VVTKSLRESIKVCDSFEKDEDAKELKRCIQTVLALYEQVTANHYK</sequence>
<name>A0A381ZSM6_9ZZZZ</name>